<dbReference type="Proteomes" id="UP000681967">
    <property type="component" value="Unassembled WGS sequence"/>
</dbReference>
<organism evidence="1 3">
    <name type="scientific">Rotaria magnacalcarata</name>
    <dbReference type="NCBI Taxonomy" id="392030"/>
    <lineage>
        <taxon>Eukaryota</taxon>
        <taxon>Metazoa</taxon>
        <taxon>Spiralia</taxon>
        <taxon>Gnathifera</taxon>
        <taxon>Rotifera</taxon>
        <taxon>Eurotatoria</taxon>
        <taxon>Bdelloidea</taxon>
        <taxon>Philodinida</taxon>
        <taxon>Philodinidae</taxon>
        <taxon>Rotaria</taxon>
    </lineage>
</organism>
<dbReference type="EMBL" id="CAJOBH010271408">
    <property type="protein sequence ID" value="CAF5165076.1"/>
    <property type="molecule type" value="Genomic_DNA"/>
</dbReference>
<feature type="non-terminal residue" evidence="1">
    <location>
        <position position="140"/>
    </location>
</feature>
<proteinExistence type="predicted"/>
<evidence type="ECO:0000313" key="3">
    <source>
        <dbReference type="Proteomes" id="UP000681967"/>
    </source>
</evidence>
<sequence length="140" mass="16155">LIELQKQLEYNFDEKSTEVFFKVYRGQQISRVELVKLQKSIGKNISINTYLSASTEEEVGLVYAGSTTDVLFEIDVDITVCFDNKRMSPVSTRSLSYFHDEYEVISPVGSIFRVNAVQQHNDGRHIYLKLVNKNDNEAFY</sequence>
<reference evidence="1" key="1">
    <citation type="submission" date="2021-02" db="EMBL/GenBank/DDBJ databases">
        <authorList>
            <person name="Nowell W R."/>
        </authorList>
    </citation>
    <scope>NUCLEOTIDE SEQUENCE</scope>
</reference>
<dbReference type="Proteomes" id="UP000676336">
    <property type="component" value="Unassembled WGS sequence"/>
</dbReference>
<name>A0A8S3GIE8_9BILA</name>
<evidence type="ECO:0000313" key="1">
    <source>
        <dbReference type="EMBL" id="CAF5165076.1"/>
    </source>
</evidence>
<protein>
    <submittedName>
        <fullName evidence="1">Uncharacterized protein</fullName>
    </submittedName>
</protein>
<dbReference type="PROSITE" id="PS51996">
    <property type="entry name" value="TR_MART"/>
    <property type="match status" value="1"/>
</dbReference>
<accession>A0A8S3GIE8</accession>
<feature type="non-terminal residue" evidence="1">
    <location>
        <position position="1"/>
    </location>
</feature>
<dbReference type="SUPFAM" id="SSF56399">
    <property type="entry name" value="ADP-ribosylation"/>
    <property type="match status" value="1"/>
</dbReference>
<comment type="caution">
    <text evidence="1">The sequence shown here is derived from an EMBL/GenBank/DDBJ whole genome shotgun (WGS) entry which is preliminary data.</text>
</comment>
<evidence type="ECO:0000313" key="2">
    <source>
        <dbReference type="EMBL" id="CAF5227491.1"/>
    </source>
</evidence>
<dbReference type="AlphaFoldDB" id="A0A8S3GIE8"/>
<dbReference type="EMBL" id="CAJOBI010364041">
    <property type="protein sequence ID" value="CAF5227491.1"/>
    <property type="molecule type" value="Genomic_DNA"/>
</dbReference>
<gene>
    <name evidence="1" type="ORF">BYL167_LOCUS75687</name>
    <name evidence="2" type="ORF">SMN809_LOCUS85292</name>
</gene>
<dbReference type="Gene3D" id="3.90.176.10">
    <property type="entry name" value="Toxin ADP-ribosyltransferase, Chain A, domain 1"/>
    <property type="match status" value="1"/>
</dbReference>